<proteinExistence type="inferred from homology"/>
<reference evidence="10 11" key="1">
    <citation type="submission" date="2023-05" db="EMBL/GenBank/DDBJ databases">
        <title>Lithophilousrod everest ZFBP1038 complete genpme.</title>
        <authorList>
            <person name="Tian M."/>
        </authorList>
    </citation>
    <scope>NUCLEOTIDE SEQUENCE [LARGE SCALE GENOMIC DNA]</scope>
    <source>
        <strain evidence="10 11">ZFBP1038</strain>
    </source>
</reference>
<evidence type="ECO:0000256" key="6">
    <source>
        <dbReference type="ARBA" id="ARBA00022989"/>
    </source>
</evidence>
<evidence type="ECO:0000256" key="3">
    <source>
        <dbReference type="ARBA" id="ARBA00022448"/>
    </source>
</evidence>
<feature type="transmembrane region" description="Helical" evidence="8">
    <location>
        <begin position="122"/>
        <end position="148"/>
    </location>
</feature>
<keyword evidence="6 8" id="KW-1133">Transmembrane helix</keyword>
<dbReference type="NCBIfam" id="TIGR00924">
    <property type="entry name" value="yjdL_sub1_fam"/>
    <property type="match status" value="1"/>
</dbReference>
<name>A0ABY8QU15_9MICO</name>
<feature type="transmembrane region" description="Helical" evidence="8">
    <location>
        <begin position="433"/>
        <end position="453"/>
    </location>
</feature>
<feature type="domain" description="Major facilitator superfamily (MFS) profile" evidence="9">
    <location>
        <begin position="28"/>
        <end position="483"/>
    </location>
</feature>
<dbReference type="InterPro" id="IPR018456">
    <property type="entry name" value="PTR2_symporter_CS"/>
</dbReference>
<feature type="transmembrane region" description="Helical" evidence="8">
    <location>
        <begin position="186"/>
        <end position="208"/>
    </location>
</feature>
<dbReference type="CDD" id="cd17346">
    <property type="entry name" value="MFS_DtpA_like"/>
    <property type="match status" value="1"/>
</dbReference>
<evidence type="ECO:0000256" key="2">
    <source>
        <dbReference type="ARBA" id="ARBA00005982"/>
    </source>
</evidence>
<dbReference type="PANTHER" id="PTHR23517:SF15">
    <property type="entry name" value="PROTON-DEPENDENT OLIGOPEPTIDE FAMILY TRANSPORT PROTEIN"/>
    <property type="match status" value="1"/>
</dbReference>
<dbReference type="InterPro" id="IPR050171">
    <property type="entry name" value="MFS_Transporters"/>
</dbReference>
<dbReference type="RefSeq" id="WP_349639315.1">
    <property type="nucleotide sequence ID" value="NZ_CP090958.1"/>
</dbReference>
<keyword evidence="5 8" id="KW-0812">Transmembrane</keyword>
<organism evidence="10 11">
    <name type="scientific">Saxibacter everestensis</name>
    <dbReference type="NCBI Taxonomy" id="2909229"/>
    <lineage>
        <taxon>Bacteria</taxon>
        <taxon>Bacillati</taxon>
        <taxon>Actinomycetota</taxon>
        <taxon>Actinomycetes</taxon>
        <taxon>Micrococcales</taxon>
        <taxon>Brevibacteriaceae</taxon>
        <taxon>Saxibacter</taxon>
    </lineage>
</organism>
<keyword evidence="4" id="KW-1003">Cell membrane</keyword>
<dbReference type="Proteomes" id="UP001209083">
    <property type="component" value="Chromosome"/>
</dbReference>
<dbReference type="PROSITE" id="PS01022">
    <property type="entry name" value="PTR2_1"/>
    <property type="match status" value="1"/>
</dbReference>
<dbReference type="SUPFAM" id="SSF103473">
    <property type="entry name" value="MFS general substrate transporter"/>
    <property type="match status" value="1"/>
</dbReference>
<feature type="transmembrane region" description="Helical" evidence="8">
    <location>
        <begin position="364"/>
        <end position="386"/>
    </location>
</feature>
<feature type="transmembrane region" description="Helical" evidence="8">
    <location>
        <begin position="160"/>
        <end position="180"/>
    </location>
</feature>
<feature type="transmembrane region" description="Helical" evidence="8">
    <location>
        <begin position="330"/>
        <end position="352"/>
    </location>
</feature>
<evidence type="ECO:0000256" key="8">
    <source>
        <dbReference type="SAM" id="Phobius"/>
    </source>
</evidence>
<feature type="transmembrane region" description="Helical" evidence="8">
    <location>
        <begin position="229"/>
        <end position="249"/>
    </location>
</feature>
<feature type="transmembrane region" description="Helical" evidence="8">
    <location>
        <begin position="38"/>
        <end position="55"/>
    </location>
</feature>
<dbReference type="EMBL" id="CP090958">
    <property type="protein sequence ID" value="WGW12514.1"/>
    <property type="molecule type" value="Genomic_DNA"/>
</dbReference>
<evidence type="ECO:0000313" key="10">
    <source>
        <dbReference type="EMBL" id="WGW12514.1"/>
    </source>
</evidence>
<evidence type="ECO:0000256" key="1">
    <source>
        <dbReference type="ARBA" id="ARBA00004651"/>
    </source>
</evidence>
<evidence type="ECO:0000313" key="11">
    <source>
        <dbReference type="Proteomes" id="UP001209083"/>
    </source>
</evidence>
<sequence>MTTSQSHVVPGNEKPAADLLGHPRGLITLAGTELWERFSFYGLQVILAYYLYFSITDGGLGLPMTVALGVTGSYGGAIYIAQMLGSWLADRLVGARYVVLVGATMIMLGHIALAAIPAVPGLITGLVLIVLGTGGLKVNVTAMVGALYSREDTRRDSGYSIYYMGISLGAFLGPVLTGFLQSEVGFHVAFSAAAVGMALGLVQYVSGWRRLPESTRRPAKPLTAQGRRRGLLVAVVSVTAIVLMASTGVINLSNISTVTTGVIVMATLAYFGVILSSRSLSKTERNKVVAYIPVFIGTVVFWLLLLQLFTTFAVYADTRVDLSIGSFDVPAAYVITAEGLFATILAPVIAALWFKLGVRQPSSLVKIAGGLLVLAAAYAVFALAAWAEVPKVSIWIAMFGMLLFGLGEVTVAPVAMSSTTRLAPAAFPSQMMALYFLTMAAGSTLAGTVAQFYDPANEAAFFTITTVGAVAISAALLGLAPLAKRLSGER</sequence>
<feature type="transmembrane region" description="Helical" evidence="8">
    <location>
        <begin position="93"/>
        <end position="116"/>
    </location>
</feature>
<protein>
    <submittedName>
        <fullName evidence="10">Oligopeptide:H+ symporter</fullName>
    </submittedName>
</protein>
<evidence type="ECO:0000259" key="9">
    <source>
        <dbReference type="PROSITE" id="PS50850"/>
    </source>
</evidence>
<dbReference type="Gene3D" id="1.20.1250.20">
    <property type="entry name" value="MFS general substrate transporter like domains"/>
    <property type="match status" value="1"/>
</dbReference>
<gene>
    <name evidence="10" type="ORF">LWF01_01745</name>
</gene>
<feature type="transmembrane region" description="Helical" evidence="8">
    <location>
        <begin position="288"/>
        <end position="310"/>
    </location>
</feature>
<feature type="transmembrane region" description="Helical" evidence="8">
    <location>
        <begin position="255"/>
        <end position="276"/>
    </location>
</feature>
<evidence type="ECO:0000256" key="5">
    <source>
        <dbReference type="ARBA" id="ARBA00022692"/>
    </source>
</evidence>
<dbReference type="PROSITE" id="PS50850">
    <property type="entry name" value="MFS"/>
    <property type="match status" value="1"/>
</dbReference>
<feature type="transmembrane region" description="Helical" evidence="8">
    <location>
        <begin position="459"/>
        <end position="483"/>
    </location>
</feature>
<keyword evidence="7 8" id="KW-0472">Membrane</keyword>
<keyword evidence="3" id="KW-0813">Transport</keyword>
<dbReference type="PANTHER" id="PTHR23517">
    <property type="entry name" value="RESISTANCE PROTEIN MDTM, PUTATIVE-RELATED-RELATED"/>
    <property type="match status" value="1"/>
</dbReference>
<accession>A0ABY8QU15</accession>
<dbReference type="InterPro" id="IPR036259">
    <property type="entry name" value="MFS_trans_sf"/>
</dbReference>
<comment type="subcellular location">
    <subcellularLocation>
        <location evidence="1">Cell membrane</location>
        <topology evidence="1">Multi-pass membrane protein</topology>
    </subcellularLocation>
</comment>
<comment type="similarity">
    <text evidence="2">Belongs to the major facilitator superfamily. Proton-dependent oligopeptide transporter (POT/PTR) (TC 2.A.17) family.</text>
</comment>
<dbReference type="InterPro" id="IPR000109">
    <property type="entry name" value="POT_fam"/>
</dbReference>
<keyword evidence="11" id="KW-1185">Reference proteome</keyword>
<feature type="transmembrane region" description="Helical" evidence="8">
    <location>
        <begin position="61"/>
        <end position="81"/>
    </location>
</feature>
<dbReference type="InterPro" id="IPR020846">
    <property type="entry name" value="MFS_dom"/>
</dbReference>
<evidence type="ECO:0000256" key="4">
    <source>
        <dbReference type="ARBA" id="ARBA00022475"/>
    </source>
</evidence>
<dbReference type="Pfam" id="PF00854">
    <property type="entry name" value="PTR2"/>
    <property type="match status" value="1"/>
</dbReference>
<evidence type="ECO:0000256" key="7">
    <source>
        <dbReference type="ARBA" id="ARBA00023136"/>
    </source>
</evidence>
<dbReference type="InterPro" id="IPR005279">
    <property type="entry name" value="Dipep/tripep_permease"/>
</dbReference>
<feature type="transmembrane region" description="Helical" evidence="8">
    <location>
        <begin position="392"/>
        <end position="412"/>
    </location>
</feature>